<keyword evidence="1" id="KW-0472">Membrane</keyword>
<dbReference type="Proteomes" id="UP001478133">
    <property type="component" value="Unassembled WGS sequence"/>
</dbReference>
<feature type="transmembrane region" description="Helical" evidence="1">
    <location>
        <begin position="190"/>
        <end position="210"/>
    </location>
</feature>
<feature type="domain" description="Glycosyltransferase RgtA/B/C/D-like" evidence="2">
    <location>
        <begin position="174"/>
        <end position="324"/>
    </location>
</feature>
<dbReference type="InterPro" id="IPR038731">
    <property type="entry name" value="RgtA/B/C-like"/>
</dbReference>
<comment type="caution">
    <text evidence="3">The sequence shown here is derived from an EMBL/GenBank/DDBJ whole genome shotgun (WGS) entry which is preliminary data.</text>
</comment>
<dbReference type="Pfam" id="PF13231">
    <property type="entry name" value="PMT_2"/>
    <property type="match status" value="1"/>
</dbReference>
<dbReference type="EMBL" id="JBBMFI010000003">
    <property type="protein sequence ID" value="MEQ2564962.1"/>
    <property type="molecule type" value="Genomic_DNA"/>
</dbReference>
<name>A0ABV1HT03_9FIRM</name>
<protein>
    <submittedName>
        <fullName evidence="3">Glycosyltransferase family 39 protein</fullName>
        <ecNumber evidence="3">2.4.-.-</ecNumber>
    </submittedName>
</protein>
<gene>
    <name evidence="3" type="ORF">ABFO16_01775</name>
</gene>
<proteinExistence type="predicted"/>
<accession>A0ABV1HT03</accession>
<sequence>MDNSKKLPSNKREKVVAPNLKKQNLFETICSYGITILCFIFFGYVAIMSVLQTSEFDSANFGGEVIQFNYDDLVMNFFLLGGFFLLVFALSRYANVFKKVSDLALVVGLSVYTITLGFIWIFMAQSVPAADSGTVTQTAMEAAKGNYQSFQASNDTFYNNVSYYKIYPFQLGFVFISEIVYRIFGTTTSMPMQVFNVLALTALYIAIVAISKKLFKSKSVTFITVFMLAGCIQGILFTTFVYGNIIGIASAMWACYFVIRFMQSEEKRNYLNLLPASLLMALSVVAKYNNMIWLAAICIALLIYIIKNKKWLHFVSIAFVVLISVGSFNLVIMSYEKRSGVDLGKGVDQILYLDAGLNESAMAPGWYNDMAKSQFLNANLDNKQADTWAKTDIKERLNKFKQDSHYRNNFFSKKILSQWNEPSYESLWVSQVKGHYFGEVKENTTLYSIYNGKINKFLYDYFDFFQMITFILFAIGVAGLIKKRCSAETIMILTGLAGGFIYHTLFEGKSQYVLTYFIVMIMFSSYGLYLLVKPKNFNNNSDSEKETLGDKFKKVIFKIDSKTRQS</sequence>
<keyword evidence="4" id="KW-1185">Reference proteome</keyword>
<evidence type="ECO:0000256" key="1">
    <source>
        <dbReference type="SAM" id="Phobius"/>
    </source>
</evidence>
<evidence type="ECO:0000259" key="2">
    <source>
        <dbReference type="Pfam" id="PF13231"/>
    </source>
</evidence>
<feature type="transmembrane region" description="Helical" evidence="1">
    <location>
        <begin position="512"/>
        <end position="532"/>
    </location>
</feature>
<feature type="transmembrane region" description="Helical" evidence="1">
    <location>
        <begin position="488"/>
        <end position="506"/>
    </location>
</feature>
<evidence type="ECO:0000313" key="4">
    <source>
        <dbReference type="Proteomes" id="UP001478133"/>
    </source>
</evidence>
<feature type="transmembrane region" description="Helical" evidence="1">
    <location>
        <begin position="73"/>
        <end position="91"/>
    </location>
</feature>
<feature type="transmembrane region" description="Helical" evidence="1">
    <location>
        <begin position="314"/>
        <end position="335"/>
    </location>
</feature>
<keyword evidence="3" id="KW-0328">Glycosyltransferase</keyword>
<keyword evidence="1" id="KW-0812">Transmembrane</keyword>
<feature type="transmembrane region" description="Helical" evidence="1">
    <location>
        <begin position="103"/>
        <end position="123"/>
    </location>
</feature>
<organism evidence="3 4">
    <name type="scientific">Ruminococcoides intestinihominis</name>
    <dbReference type="NCBI Taxonomy" id="3133161"/>
    <lineage>
        <taxon>Bacteria</taxon>
        <taxon>Bacillati</taxon>
        <taxon>Bacillota</taxon>
        <taxon>Clostridia</taxon>
        <taxon>Eubacteriales</taxon>
        <taxon>Oscillospiraceae</taxon>
        <taxon>Ruminococcoides</taxon>
    </lineage>
</organism>
<feature type="transmembrane region" description="Helical" evidence="1">
    <location>
        <begin position="269"/>
        <end position="285"/>
    </location>
</feature>
<reference evidence="3 4" key="1">
    <citation type="submission" date="2024-03" db="EMBL/GenBank/DDBJ databases">
        <title>Human intestinal bacterial collection.</title>
        <authorList>
            <person name="Pauvert C."/>
            <person name="Hitch T.C.A."/>
            <person name="Clavel T."/>
        </authorList>
    </citation>
    <scope>NUCLEOTIDE SEQUENCE [LARGE SCALE GENOMIC DNA]</scope>
    <source>
        <strain evidence="3 4">CLA-AP-H18</strain>
    </source>
</reference>
<feature type="transmembrane region" description="Helical" evidence="1">
    <location>
        <begin position="29"/>
        <end position="53"/>
    </location>
</feature>
<dbReference type="GO" id="GO:0016757">
    <property type="term" value="F:glycosyltransferase activity"/>
    <property type="evidence" value="ECO:0007669"/>
    <property type="project" value="UniProtKB-KW"/>
</dbReference>
<feature type="transmembrane region" description="Helical" evidence="1">
    <location>
        <begin position="291"/>
        <end position="307"/>
    </location>
</feature>
<dbReference type="EC" id="2.4.-.-" evidence="3"/>
<feature type="transmembrane region" description="Helical" evidence="1">
    <location>
        <begin position="464"/>
        <end position="481"/>
    </location>
</feature>
<dbReference type="RefSeq" id="WP_211147481.1">
    <property type="nucleotide sequence ID" value="NZ_JBBMEY010000007.1"/>
</dbReference>
<keyword evidence="3" id="KW-0808">Transferase</keyword>
<evidence type="ECO:0000313" key="3">
    <source>
        <dbReference type="EMBL" id="MEQ2564962.1"/>
    </source>
</evidence>
<keyword evidence="1" id="KW-1133">Transmembrane helix</keyword>